<feature type="transmembrane region" description="Helical" evidence="6">
    <location>
        <begin position="80"/>
        <end position="102"/>
    </location>
</feature>
<evidence type="ECO:0000256" key="4">
    <source>
        <dbReference type="ARBA" id="ARBA00023136"/>
    </source>
</evidence>
<dbReference type="GO" id="GO:0015171">
    <property type="term" value="F:amino acid transmembrane transporter activity"/>
    <property type="evidence" value="ECO:0007669"/>
    <property type="project" value="TreeGrafter"/>
</dbReference>
<feature type="transmembrane region" description="Helical" evidence="6">
    <location>
        <begin position="52"/>
        <end position="73"/>
    </location>
</feature>
<keyword evidence="2 6" id="KW-0812">Transmembrane</keyword>
<feature type="transmembrane region" description="Helical" evidence="6">
    <location>
        <begin position="441"/>
        <end position="462"/>
    </location>
</feature>
<feature type="transmembrane region" description="Helical" evidence="6">
    <location>
        <begin position="217"/>
        <end position="236"/>
    </location>
</feature>
<feature type="transmembrane region" description="Helical" evidence="6">
    <location>
        <begin position="500"/>
        <end position="521"/>
    </location>
</feature>
<organism evidence="9">
    <name type="scientific">Palpitomonas bilix</name>
    <dbReference type="NCBI Taxonomy" id="652834"/>
    <lineage>
        <taxon>Eukaryota</taxon>
        <taxon>Eukaryota incertae sedis</taxon>
    </lineage>
</organism>
<keyword evidence="3 6" id="KW-1133">Transmembrane helix</keyword>
<dbReference type="Pfam" id="PF13520">
    <property type="entry name" value="AA_permease_2"/>
    <property type="match status" value="1"/>
</dbReference>
<feature type="transmembrane region" description="Helical" evidence="6">
    <location>
        <begin position="256"/>
        <end position="276"/>
    </location>
</feature>
<dbReference type="Pfam" id="PF13906">
    <property type="entry name" value="AA_permease_C"/>
    <property type="match status" value="1"/>
</dbReference>
<protein>
    <recommendedName>
        <fullName evidence="7">Cationic amino acid transporter C-terminal domain-containing protein</fullName>
    </recommendedName>
</protein>
<name>A0A7S3D5Y4_9EUKA</name>
<feature type="transmembrane region" description="Helical" evidence="6">
    <location>
        <begin position="146"/>
        <end position="166"/>
    </location>
</feature>
<dbReference type="InterPro" id="IPR029485">
    <property type="entry name" value="CAT_C"/>
</dbReference>
<evidence type="ECO:0000313" key="8">
    <source>
        <dbReference type="EMBL" id="CAE0247603.1"/>
    </source>
</evidence>
<evidence type="ECO:0000313" key="9">
    <source>
        <dbReference type="EMBL" id="CAE0247605.1"/>
    </source>
</evidence>
<feature type="compositionally biased region" description="Polar residues" evidence="5">
    <location>
        <begin position="573"/>
        <end position="587"/>
    </location>
</feature>
<accession>A0A7S3D5Y4</accession>
<dbReference type="EMBL" id="HBIB01015202">
    <property type="protein sequence ID" value="CAE0247603.1"/>
    <property type="molecule type" value="Transcribed_RNA"/>
</dbReference>
<evidence type="ECO:0000256" key="3">
    <source>
        <dbReference type="ARBA" id="ARBA00022989"/>
    </source>
</evidence>
<feature type="region of interest" description="Disordered" evidence="5">
    <location>
        <begin position="573"/>
        <end position="593"/>
    </location>
</feature>
<keyword evidence="4 6" id="KW-0472">Membrane</keyword>
<feature type="transmembrane region" description="Helical" evidence="6">
    <location>
        <begin position="334"/>
        <end position="357"/>
    </location>
</feature>
<feature type="transmembrane region" description="Helical" evidence="6">
    <location>
        <begin position="383"/>
        <end position="404"/>
    </location>
</feature>
<evidence type="ECO:0000256" key="2">
    <source>
        <dbReference type="ARBA" id="ARBA00022692"/>
    </source>
</evidence>
<dbReference type="PANTHER" id="PTHR43243">
    <property type="entry name" value="INNER MEMBRANE TRANSPORTER YGJI-RELATED"/>
    <property type="match status" value="1"/>
</dbReference>
<feature type="transmembrane region" description="Helical" evidence="6">
    <location>
        <begin position="468"/>
        <end position="488"/>
    </location>
</feature>
<feature type="transmembrane region" description="Helical" evidence="6">
    <location>
        <begin position="288"/>
        <end position="314"/>
    </location>
</feature>
<evidence type="ECO:0000256" key="5">
    <source>
        <dbReference type="SAM" id="MobiDB-lite"/>
    </source>
</evidence>
<feature type="transmembrane region" description="Helical" evidence="6">
    <location>
        <begin position="410"/>
        <end position="429"/>
    </location>
</feature>
<comment type="subcellular location">
    <subcellularLocation>
        <location evidence="1">Membrane</location>
        <topology evidence="1">Multi-pass membrane protein</topology>
    </subcellularLocation>
</comment>
<dbReference type="Gene3D" id="1.20.1740.10">
    <property type="entry name" value="Amino acid/polyamine transporter I"/>
    <property type="match status" value="1"/>
</dbReference>
<evidence type="ECO:0000259" key="7">
    <source>
        <dbReference type="Pfam" id="PF13906"/>
    </source>
</evidence>
<dbReference type="PANTHER" id="PTHR43243:SF36">
    <property type="entry name" value="CATIONIC AMINO ACID TRANSPORTER C-TERMINAL DOMAIN-CONTAINING PROTEIN"/>
    <property type="match status" value="1"/>
</dbReference>
<dbReference type="AlphaFoldDB" id="A0A7S3D5Y4"/>
<reference evidence="9" key="1">
    <citation type="submission" date="2021-01" db="EMBL/GenBank/DDBJ databases">
        <authorList>
            <person name="Corre E."/>
            <person name="Pelletier E."/>
            <person name="Niang G."/>
            <person name="Scheremetjew M."/>
            <person name="Finn R."/>
            <person name="Kale V."/>
            <person name="Holt S."/>
            <person name="Cochrane G."/>
            <person name="Meng A."/>
            <person name="Brown T."/>
            <person name="Cohen L."/>
        </authorList>
    </citation>
    <scope>NUCLEOTIDE SEQUENCE</scope>
    <source>
        <strain evidence="9">NIES-2562</strain>
    </source>
</reference>
<feature type="transmembrane region" description="Helical" evidence="6">
    <location>
        <begin position="527"/>
        <end position="547"/>
    </location>
</feature>
<evidence type="ECO:0000256" key="1">
    <source>
        <dbReference type="ARBA" id="ARBA00004141"/>
    </source>
</evidence>
<sequence>MGWRRMGCAWDRSAYSLSSLKRRKPRELVLLEEKKDEKEGEGLVRCVSVVELIAYGVGSTIGAGVFVTTGVVARQSAGPGIVISFLTAGFASLLSAFCYAEFAASIPVSGSAYTFAYASLGELMAWFIGWNLTLEYAISASAIARGWAGYLVNFVGAVNGTMPQWMYNISVVNTAVNETTGQSYEYVALSMSPLAVLIVIVCTIILLMGVQNTARTNLIFTIINMVIILFVVGYGATYVDTANWDPFLPMGFSGALKGAGTVFFSFVGFDTVTTLAEEVKKPQRDLPLGIIGTLSIATVLYMAVSLIVTGMIHYTDLSTTAPLSDAFLMRGNQWAGIVIAFGSVSTLSSTTLCALLGQPRIYYKMARDGLLFRILGHVNKKHVPVAGTIFTAICAGTLAFFLDIDSLTDMISIGTLLAFSVVCAGVVIVRHSSPENPRPWLTPVILLCFFLASVATSAFIIYSLPIYAIAMAGAVTFALMIWLVVITVKLGKNQCLPSTFRAPLVPFIPCLGIFVNVYLTVTLEPGAWYRLLAWTAVGMLIYFLYGIRNSRLNEYSQGLLGLQVNVHASPDSSTAEKMSMATPSNMESGKKGETTPLLQRAVEKAAAEEAEAFEKEVDSIAGEMIGSTDSKGTFTYRDASRRLYFEEGE</sequence>
<feature type="domain" description="Cationic amino acid transporter C-terminal" evidence="7">
    <location>
        <begin position="500"/>
        <end position="550"/>
    </location>
</feature>
<dbReference type="EMBL" id="HBIB01015204">
    <property type="protein sequence ID" value="CAE0247605.1"/>
    <property type="molecule type" value="Transcribed_RNA"/>
</dbReference>
<dbReference type="InterPro" id="IPR002293">
    <property type="entry name" value="AA/rel_permease1"/>
</dbReference>
<dbReference type="GO" id="GO:0005886">
    <property type="term" value="C:plasma membrane"/>
    <property type="evidence" value="ECO:0007669"/>
    <property type="project" value="TreeGrafter"/>
</dbReference>
<feature type="transmembrane region" description="Helical" evidence="6">
    <location>
        <begin position="114"/>
        <end position="134"/>
    </location>
</feature>
<proteinExistence type="predicted"/>
<feature type="transmembrane region" description="Helical" evidence="6">
    <location>
        <begin position="186"/>
        <end position="210"/>
    </location>
</feature>
<gene>
    <name evidence="8" type="ORF">PBIL07802_LOCUS9795</name>
    <name evidence="9" type="ORF">PBIL07802_LOCUS9797</name>
</gene>
<evidence type="ECO:0000256" key="6">
    <source>
        <dbReference type="SAM" id="Phobius"/>
    </source>
</evidence>